<dbReference type="SUPFAM" id="SSF55729">
    <property type="entry name" value="Acyl-CoA N-acyltransferases (Nat)"/>
    <property type="match status" value="1"/>
</dbReference>
<reference evidence="2" key="2">
    <citation type="submission" date="2020-11" db="EMBL/GenBank/DDBJ databases">
        <authorList>
            <person name="McCartney M.A."/>
            <person name="Auch B."/>
            <person name="Kono T."/>
            <person name="Mallez S."/>
            <person name="Becker A."/>
            <person name="Gohl D.M."/>
            <person name="Silverstein K.A.T."/>
            <person name="Koren S."/>
            <person name="Bechman K.B."/>
            <person name="Herman A."/>
            <person name="Abrahante J.E."/>
            <person name="Garbe J."/>
        </authorList>
    </citation>
    <scope>NUCLEOTIDE SEQUENCE</scope>
    <source>
        <strain evidence="2">Duluth1</strain>
        <tissue evidence="2">Whole animal</tissue>
    </source>
</reference>
<comment type="caution">
    <text evidence="2">The sequence shown here is derived from an EMBL/GenBank/DDBJ whole genome shotgun (WGS) entry which is preliminary data.</text>
</comment>
<dbReference type="Pfam" id="PF13673">
    <property type="entry name" value="Acetyltransf_10"/>
    <property type="match status" value="1"/>
</dbReference>
<evidence type="ECO:0000313" key="2">
    <source>
        <dbReference type="EMBL" id="KAH3697130.1"/>
    </source>
</evidence>
<dbReference type="GO" id="GO:0016747">
    <property type="term" value="F:acyltransferase activity, transferring groups other than amino-acyl groups"/>
    <property type="evidence" value="ECO:0007669"/>
    <property type="project" value="InterPro"/>
</dbReference>
<keyword evidence="3" id="KW-1185">Reference proteome</keyword>
<gene>
    <name evidence="2" type="ORF">DPMN_084617</name>
</gene>
<dbReference type="EMBL" id="JAIWYP010000016">
    <property type="protein sequence ID" value="KAH3697130.1"/>
    <property type="molecule type" value="Genomic_DNA"/>
</dbReference>
<organism evidence="2 3">
    <name type="scientific">Dreissena polymorpha</name>
    <name type="common">Zebra mussel</name>
    <name type="synonym">Mytilus polymorpha</name>
    <dbReference type="NCBI Taxonomy" id="45954"/>
    <lineage>
        <taxon>Eukaryota</taxon>
        <taxon>Metazoa</taxon>
        <taxon>Spiralia</taxon>
        <taxon>Lophotrochozoa</taxon>
        <taxon>Mollusca</taxon>
        <taxon>Bivalvia</taxon>
        <taxon>Autobranchia</taxon>
        <taxon>Heteroconchia</taxon>
        <taxon>Euheterodonta</taxon>
        <taxon>Imparidentia</taxon>
        <taxon>Neoheterodontei</taxon>
        <taxon>Myida</taxon>
        <taxon>Dreissenoidea</taxon>
        <taxon>Dreissenidae</taxon>
        <taxon>Dreissena</taxon>
    </lineage>
</organism>
<name>A0A9D3YBB3_DREPO</name>
<dbReference type="InterPro" id="IPR016181">
    <property type="entry name" value="Acyl_CoA_acyltransferase"/>
</dbReference>
<evidence type="ECO:0000259" key="1">
    <source>
        <dbReference type="Pfam" id="PF13673"/>
    </source>
</evidence>
<sequence>MILYQSGDITVKLEERNNNTRGKFRNFSRQVAGEVFDVPENNQVIFAYKTQYTNLVQTGQMCFSCANLNMKNPETLFDSEYYPQVAFLFVHRDFHCQGFGKLLLSEGLKIIKTMSGDRPVRLQSAWNAVGFFEKFGFHMVAKPFETMHGGSNLFKFMVNMEMS</sequence>
<protein>
    <recommendedName>
        <fullName evidence="1">N-acetyltransferase domain-containing protein</fullName>
    </recommendedName>
</protein>
<dbReference type="InterPro" id="IPR000182">
    <property type="entry name" value="GNAT_dom"/>
</dbReference>
<dbReference type="Gene3D" id="3.40.630.30">
    <property type="match status" value="1"/>
</dbReference>
<proteinExistence type="predicted"/>
<dbReference type="AlphaFoldDB" id="A0A9D3YBB3"/>
<evidence type="ECO:0000313" key="3">
    <source>
        <dbReference type="Proteomes" id="UP000828390"/>
    </source>
</evidence>
<dbReference type="Proteomes" id="UP000828390">
    <property type="component" value="Unassembled WGS sequence"/>
</dbReference>
<feature type="domain" description="N-acetyltransferase" evidence="1">
    <location>
        <begin position="84"/>
        <end position="145"/>
    </location>
</feature>
<reference evidence="2" key="1">
    <citation type="journal article" date="2019" name="bioRxiv">
        <title>The Genome of the Zebra Mussel, Dreissena polymorpha: A Resource for Invasive Species Research.</title>
        <authorList>
            <person name="McCartney M.A."/>
            <person name="Auch B."/>
            <person name="Kono T."/>
            <person name="Mallez S."/>
            <person name="Zhang Y."/>
            <person name="Obille A."/>
            <person name="Becker A."/>
            <person name="Abrahante J.E."/>
            <person name="Garbe J."/>
            <person name="Badalamenti J.P."/>
            <person name="Herman A."/>
            <person name="Mangelson H."/>
            <person name="Liachko I."/>
            <person name="Sullivan S."/>
            <person name="Sone E.D."/>
            <person name="Koren S."/>
            <person name="Silverstein K.A.T."/>
            <person name="Beckman K.B."/>
            <person name="Gohl D.M."/>
        </authorList>
    </citation>
    <scope>NUCLEOTIDE SEQUENCE</scope>
    <source>
        <strain evidence="2">Duluth1</strain>
        <tissue evidence="2">Whole animal</tissue>
    </source>
</reference>
<accession>A0A9D3YBB3</accession>